<keyword evidence="10 13" id="KW-0496">Mitochondrion</keyword>
<dbReference type="PROSITE" id="PS00667">
    <property type="entry name" value="COMPLEX1_ND1_1"/>
    <property type="match status" value="1"/>
</dbReference>
<accession>A0A8T9ZXT0</accession>
<evidence type="ECO:0000256" key="11">
    <source>
        <dbReference type="ARBA" id="ARBA00023136"/>
    </source>
</evidence>
<dbReference type="EMBL" id="MW619690">
    <property type="protein sequence ID" value="UPL65867.1"/>
    <property type="molecule type" value="Genomic_DNA"/>
</dbReference>
<comment type="subcellular location">
    <subcellularLocation>
        <location evidence="2 12">Mitochondrion inner membrane</location>
        <topology evidence="2 12">Multi-pass membrane protein</topology>
    </subcellularLocation>
</comment>
<keyword evidence="6 12" id="KW-0812">Transmembrane</keyword>
<keyword evidence="5" id="KW-0813">Transport</keyword>
<keyword evidence="8 14" id="KW-1133">Transmembrane helix</keyword>
<keyword evidence="9 13" id="KW-0830">Ubiquinone</keyword>
<reference evidence="15" key="1">
    <citation type="journal article" date="2022" name="Cladistics">
        <title>Diversification of the phytophagous lineages of true bugs (Insecta: Hemiptera: Heteroptera) shortly after that of the flowering plants.</title>
        <authorList>
            <person name="Ye F."/>
            <person name="Kment P."/>
            <person name="Redei D."/>
            <person name="Luo J.Y."/>
            <person name="Wang Y.H."/>
            <person name="Kuechler S.M."/>
            <person name="Zhang W.W."/>
            <person name="Chen P.P."/>
            <person name="Wu H.Y."/>
            <person name="Wu Y.Z."/>
            <person name="Sun X.Y."/>
            <person name="Ding L."/>
            <person name="Wang Y.R."/>
            <person name="Xie Q."/>
        </authorList>
    </citation>
    <scope>NUCLEOTIDE SEQUENCE</scope>
</reference>
<evidence type="ECO:0000256" key="2">
    <source>
        <dbReference type="ARBA" id="ARBA00004448"/>
    </source>
</evidence>
<dbReference type="HAMAP" id="MF_01350">
    <property type="entry name" value="NDH1_NuoH"/>
    <property type="match status" value="1"/>
</dbReference>
<comment type="function">
    <text evidence="1">Core subunit of the mitochondrial membrane respiratory chain NADH dehydrogenase (Complex I) that is believed to belong to the minimal assembly required for catalysis. Complex I functions in the transfer of electrons from NADH to the respiratory chain. The immediate electron acceptor for the enzyme is believed to be ubiquinone.</text>
</comment>
<feature type="transmembrane region" description="Helical" evidence="14">
    <location>
        <begin position="286"/>
        <end position="306"/>
    </location>
</feature>
<proteinExistence type="inferred from homology"/>
<feature type="transmembrane region" description="Helical" evidence="14">
    <location>
        <begin position="102"/>
        <end position="122"/>
    </location>
</feature>
<dbReference type="EC" id="7.1.1.2" evidence="13"/>
<feature type="transmembrane region" description="Helical" evidence="14">
    <location>
        <begin position="142"/>
        <end position="163"/>
    </location>
</feature>
<dbReference type="GO" id="GO:0003954">
    <property type="term" value="F:NADH dehydrogenase activity"/>
    <property type="evidence" value="ECO:0007669"/>
    <property type="project" value="TreeGrafter"/>
</dbReference>
<dbReference type="GO" id="GO:0005743">
    <property type="term" value="C:mitochondrial inner membrane"/>
    <property type="evidence" value="ECO:0007669"/>
    <property type="project" value="UniProtKB-SubCell"/>
</dbReference>
<comment type="catalytic activity">
    <reaction evidence="13">
        <text>a ubiquinone + NADH + 5 H(+)(in) = a ubiquinol + NAD(+) + 4 H(+)(out)</text>
        <dbReference type="Rhea" id="RHEA:29091"/>
        <dbReference type="Rhea" id="RHEA-COMP:9565"/>
        <dbReference type="Rhea" id="RHEA-COMP:9566"/>
        <dbReference type="ChEBI" id="CHEBI:15378"/>
        <dbReference type="ChEBI" id="CHEBI:16389"/>
        <dbReference type="ChEBI" id="CHEBI:17976"/>
        <dbReference type="ChEBI" id="CHEBI:57540"/>
        <dbReference type="ChEBI" id="CHEBI:57945"/>
        <dbReference type="EC" id="7.1.1.2"/>
    </reaction>
</comment>
<evidence type="ECO:0000256" key="9">
    <source>
        <dbReference type="ARBA" id="ARBA00023075"/>
    </source>
</evidence>
<protein>
    <recommendedName>
        <fullName evidence="4 13">NADH-ubiquinone oxidoreductase chain 1</fullName>
        <ecNumber evidence="13">7.1.1.2</ecNumber>
    </recommendedName>
</protein>
<evidence type="ECO:0000256" key="4">
    <source>
        <dbReference type="ARBA" id="ARBA00021009"/>
    </source>
</evidence>
<keyword evidence="7" id="KW-0999">Mitochondrion inner membrane</keyword>
<organism evidence="15">
    <name type="scientific">Onymocoris hackeri</name>
    <dbReference type="NCBI Taxonomy" id="2813039"/>
    <lineage>
        <taxon>Eukaryota</taxon>
        <taxon>Metazoa</taxon>
        <taxon>Ecdysozoa</taxon>
        <taxon>Arthropoda</taxon>
        <taxon>Hexapoda</taxon>
        <taxon>Insecta</taxon>
        <taxon>Pterygota</taxon>
        <taxon>Neoptera</taxon>
        <taxon>Paraneoptera</taxon>
        <taxon>Hemiptera</taxon>
        <taxon>Heteroptera</taxon>
        <taxon>Panheteroptera</taxon>
        <taxon>Cimicomorpha</taxon>
        <taxon>Thaumastocoridae</taxon>
        <taxon>Onymocoris</taxon>
    </lineage>
</organism>
<evidence type="ECO:0000256" key="3">
    <source>
        <dbReference type="ARBA" id="ARBA00010535"/>
    </source>
</evidence>
<geneLocation type="mitochondrion" evidence="15"/>
<evidence type="ECO:0000256" key="1">
    <source>
        <dbReference type="ARBA" id="ARBA00003257"/>
    </source>
</evidence>
<sequence length="307" mass="35754">MFNIINYLIVLIMVIVSIVFVTLLERNILGYIQFRKGPNIVGVMGILQPFADGLKLFLKEYNWPVVSNTIMFFMMPMMMFVLSLFMWVLYPFIYDYNFNYGVLFFLCCAGMGVYGTLLAGWASNSNFSLLGSLRALAQTLSYEVSMAIIMINPLFLAGSLNFINMEIHQAYVWFIFLFPNLFFFWLIVCLAETNRTPFDFAEGESELVSGFNVEYSSGGFALISLAEYSSIIFMSMVTVILFLGALFNYMIFYLLIFTLICFFIWTRGTLPRFRYDKLMYLTWKTLLPYSLMYLIFMISMLMLYILY</sequence>
<keyword evidence="11 14" id="KW-0472">Membrane</keyword>
<evidence type="ECO:0000313" key="15">
    <source>
        <dbReference type="EMBL" id="UPL65867.1"/>
    </source>
</evidence>
<evidence type="ECO:0000256" key="14">
    <source>
        <dbReference type="SAM" id="Phobius"/>
    </source>
</evidence>
<name>A0A8T9ZXT0_9HEMI</name>
<feature type="transmembrane region" description="Helical" evidence="14">
    <location>
        <begin position="170"/>
        <end position="188"/>
    </location>
</feature>
<dbReference type="AlphaFoldDB" id="A0A8T9ZXT0"/>
<evidence type="ECO:0000256" key="8">
    <source>
        <dbReference type="ARBA" id="ARBA00022989"/>
    </source>
</evidence>
<dbReference type="PANTHER" id="PTHR11432:SF3">
    <property type="entry name" value="NADH-UBIQUINONE OXIDOREDUCTASE CHAIN 1"/>
    <property type="match status" value="1"/>
</dbReference>
<evidence type="ECO:0000256" key="6">
    <source>
        <dbReference type="ARBA" id="ARBA00022692"/>
    </source>
</evidence>
<evidence type="ECO:0000256" key="10">
    <source>
        <dbReference type="ARBA" id="ARBA00023128"/>
    </source>
</evidence>
<feature type="transmembrane region" description="Helical" evidence="14">
    <location>
        <begin position="70"/>
        <end position="90"/>
    </location>
</feature>
<keyword evidence="12" id="KW-0520">NAD</keyword>
<feature type="transmembrane region" description="Helical" evidence="14">
    <location>
        <begin position="232"/>
        <end position="265"/>
    </location>
</feature>
<evidence type="ECO:0000256" key="5">
    <source>
        <dbReference type="ARBA" id="ARBA00022448"/>
    </source>
</evidence>
<dbReference type="InterPro" id="IPR018086">
    <property type="entry name" value="NADH_UbQ_OxRdtase_su1_CS"/>
</dbReference>
<comment type="similarity">
    <text evidence="3 12">Belongs to the complex I subunit 1 family.</text>
</comment>
<dbReference type="PANTHER" id="PTHR11432">
    <property type="entry name" value="NADH DEHYDROGENASE SUBUNIT 1"/>
    <property type="match status" value="1"/>
</dbReference>
<dbReference type="GO" id="GO:0008137">
    <property type="term" value="F:NADH dehydrogenase (ubiquinone) activity"/>
    <property type="evidence" value="ECO:0007669"/>
    <property type="project" value="UniProtKB-EC"/>
</dbReference>
<dbReference type="Pfam" id="PF00146">
    <property type="entry name" value="NADHdh"/>
    <property type="match status" value="1"/>
</dbReference>
<evidence type="ECO:0000256" key="13">
    <source>
        <dbReference type="RuleBase" id="RU000473"/>
    </source>
</evidence>
<feature type="transmembrane region" description="Helical" evidence="14">
    <location>
        <begin position="6"/>
        <end position="25"/>
    </location>
</feature>
<dbReference type="PROSITE" id="PS00668">
    <property type="entry name" value="COMPLEX1_ND1_2"/>
    <property type="match status" value="1"/>
</dbReference>
<dbReference type="InterPro" id="IPR001694">
    <property type="entry name" value="NADH_UbQ_OxRdtase_su1/FPO"/>
</dbReference>
<evidence type="ECO:0000256" key="7">
    <source>
        <dbReference type="ARBA" id="ARBA00022792"/>
    </source>
</evidence>
<dbReference type="GO" id="GO:0009060">
    <property type="term" value="P:aerobic respiration"/>
    <property type="evidence" value="ECO:0007669"/>
    <property type="project" value="TreeGrafter"/>
</dbReference>
<evidence type="ECO:0000256" key="12">
    <source>
        <dbReference type="RuleBase" id="RU000471"/>
    </source>
</evidence>